<dbReference type="InterPro" id="IPR013103">
    <property type="entry name" value="RVT_2"/>
</dbReference>
<proteinExistence type="predicted"/>
<dbReference type="PANTHER" id="PTHR11439">
    <property type="entry name" value="GAG-POL-RELATED RETROTRANSPOSON"/>
    <property type="match status" value="1"/>
</dbReference>
<evidence type="ECO:0000259" key="1">
    <source>
        <dbReference type="Pfam" id="PF07727"/>
    </source>
</evidence>
<dbReference type="GeneID" id="106774648"/>
<dbReference type="Pfam" id="PF07727">
    <property type="entry name" value="RVT_2"/>
    <property type="match status" value="2"/>
</dbReference>
<feature type="domain" description="Reverse transcriptase Ty1/copia-type" evidence="1">
    <location>
        <begin position="74"/>
        <end position="153"/>
    </location>
</feature>
<dbReference type="SUPFAM" id="SSF56672">
    <property type="entry name" value="DNA/RNA polymerases"/>
    <property type="match status" value="1"/>
</dbReference>
<evidence type="ECO:0000313" key="3">
    <source>
        <dbReference type="RefSeq" id="XP_014517178.1"/>
    </source>
</evidence>
<sequence length="366" mass="41016">MEGLDYIATFSPLAKLTIVRLLLALAAIFHWHLKQLDVNNAFLHGELDEEVYMNLHPGVPAVFPNQISESSITAILVYVDDIVLAGNNIEEITTVTNILDNAFKIKNLGNLRYFLGLEVARNSTGIHLSQRKYILDILKDCCMLASRPVATPMDYTTRLSTSSGTPLPDSSSYRRLLGRLIYLTTTRPDISYVVHHLSKFMSSPTTAHSQATFRILPYLKQAPGFSVYIGESLISWRSKKQPTVSRSSSDAEYRDLATNTCELQWLTYLLTDLHILFKQPTLLYCDNQSALQIATNQVFHEGTKHIDIDFHLVHEKVRSGLVKLLPVSSSQQLADIFTKSLSPSLFSDLSTKLGMFNLYSQLEGGS</sequence>
<dbReference type="Proteomes" id="UP000087766">
    <property type="component" value="Chromosome 10"/>
</dbReference>
<dbReference type="RefSeq" id="XP_014517178.1">
    <property type="nucleotide sequence ID" value="XM_014661692.1"/>
</dbReference>
<dbReference type="KEGG" id="vra:106774648"/>
<gene>
    <name evidence="3" type="primary">LOC106774648</name>
</gene>
<dbReference type="InterPro" id="IPR043502">
    <property type="entry name" value="DNA/RNA_pol_sf"/>
</dbReference>
<reference evidence="3" key="2">
    <citation type="submission" date="2025-08" db="UniProtKB">
        <authorList>
            <consortium name="RefSeq"/>
        </authorList>
    </citation>
    <scope>IDENTIFICATION</scope>
    <source>
        <tissue evidence="3">Leaf</tissue>
    </source>
</reference>
<protein>
    <submittedName>
        <fullName evidence="3">Uncharacterized protein LOC106774648</fullName>
    </submittedName>
</protein>
<feature type="domain" description="Reverse transcriptase Ty1/copia-type" evidence="1">
    <location>
        <begin position="3"/>
        <end position="59"/>
    </location>
</feature>
<dbReference type="STRING" id="3916.A0A1S3VFP0"/>
<keyword evidence="2" id="KW-1185">Reference proteome</keyword>
<dbReference type="PANTHER" id="PTHR11439:SF498">
    <property type="entry name" value="DNAK FAMILY PROTEIN"/>
    <property type="match status" value="1"/>
</dbReference>
<dbReference type="OrthoDB" id="414945at2759"/>
<accession>A0A1S3VFP0</accession>
<organism evidence="2 3">
    <name type="scientific">Vigna radiata var. radiata</name>
    <name type="common">Mung bean</name>
    <name type="synonym">Phaseolus aureus</name>
    <dbReference type="NCBI Taxonomy" id="3916"/>
    <lineage>
        <taxon>Eukaryota</taxon>
        <taxon>Viridiplantae</taxon>
        <taxon>Streptophyta</taxon>
        <taxon>Embryophyta</taxon>
        <taxon>Tracheophyta</taxon>
        <taxon>Spermatophyta</taxon>
        <taxon>Magnoliopsida</taxon>
        <taxon>eudicotyledons</taxon>
        <taxon>Gunneridae</taxon>
        <taxon>Pentapetalae</taxon>
        <taxon>rosids</taxon>
        <taxon>fabids</taxon>
        <taxon>Fabales</taxon>
        <taxon>Fabaceae</taxon>
        <taxon>Papilionoideae</taxon>
        <taxon>50 kb inversion clade</taxon>
        <taxon>NPAAA clade</taxon>
        <taxon>indigoferoid/millettioid clade</taxon>
        <taxon>Phaseoleae</taxon>
        <taxon>Vigna</taxon>
    </lineage>
</organism>
<reference evidence="2" key="1">
    <citation type="journal article" date="2014" name="Nat. Commun.">
        <title>Genome sequence of mungbean and insights into evolution within Vigna species.</title>
        <authorList>
            <person name="Kang Y.J."/>
            <person name="Kim S.K."/>
            <person name="Kim M.Y."/>
            <person name="Lestari P."/>
            <person name="Kim K.H."/>
            <person name="Ha B.K."/>
            <person name="Jun T.H."/>
            <person name="Hwang W.J."/>
            <person name="Lee T."/>
            <person name="Lee J."/>
            <person name="Shim S."/>
            <person name="Yoon M.Y."/>
            <person name="Jang Y.E."/>
            <person name="Han K.S."/>
            <person name="Taeprayoon P."/>
            <person name="Yoon N."/>
            <person name="Somta P."/>
            <person name="Tanya P."/>
            <person name="Kim K.S."/>
            <person name="Gwag J.G."/>
            <person name="Moon J.K."/>
            <person name="Lee Y.H."/>
            <person name="Park B.S."/>
            <person name="Bombarely A."/>
            <person name="Doyle J.J."/>
            <person name="Jackson S.A."/>
            <person name="Schafleitner R."/>
            <person name="Srinives P."/>
            <person name="Varshney R.K."/>
            <person name="Lee S.H."/>
        </authorList>
    </citation>
    <scope>NUCLEOTIDE SEQUENCE [LARGE SCALE GENOMIC DNA]</scope>
    <source>
        <strain evidence="2">cv. VC1973A</strain>
    </source>
</reference>
<evidence type="ECO:0000313" key="2">
    <source>
        <dbReference type="Proteomes" id="UP000087766"/>
    </source>
</evidence>
<name>A0A1S3VFP0_VIGRR</name>
<dbReference type="AlphaFoldDB" id="A0A1S3VFP0"/>
<dbReference type="CDD" id="cd09272">
    <property type="entry name" value="RNase_HI_RT_Ty1"/>
    <property type="match status" value="1"/>
</dbReference>